<dbReference type="Pfam" id="PF23242">
    <property type="entry name" value="AAA_lid_TRIP13_C"/>
    <property type="match status" value="1"/>
</dbReference>
<dbReference type="GO" id="GO:0005524">
    <property type="term" value="F:ATP binding"/>
    <property type="evidence" value="ECO:0007669"/>
    <property type="project" value="UniProtKB-KW"/>
</dbReference>
<evidence type="ECO:0000256" key="1">
    <source>
        <dbReference type="ARBA" id="ARBA00007271"/>
    </source>
</evidence>
<evidence type="ECO:0000256" key="3">
    <source>
        <dbReference type="ARBA" id="ARBA00022840"/>
    </source>
</evidence>
<dbReference type="Pfam" id="PF00004">
    <property type="entry name" value="AAA"/>
    <property type="match status" value="1"/>
</dbReference>
<accession>A0A0G2J3J5</accession>
<dbReference type="GO" id="GO:0005634">
    <property type="term" value="C:nucleus"/>
    <property type="evidence" value="ECO:0007669"/>
    <property type="project" value="TreeGrafter"/>
</dbReference>
<dbReference type="InterPro" id="IPR003593">
    <property type="entry name" value="AAA+_ATPase"/>
</dbReference>
<dbReference type="OrthoDB" id="5925at2759"/>
<keyword evidence="3 5" id="KW-0067">ATP-binding</keyword>
<dbReference type="AlphaFoldDB" id="A0A0G2J3J5"/>
<dbReference type="InterPro" id="IPR044539">
    <property type="entry name" value="Pch2-like"/>
</dbReference>
<dbReference type="PROSITE" id="PS00674">
    <property type="entry name" value="AAA"/>
    <property type="match status" value="1"/>
</dbReference>
<dbReference type="InterPro" id="IPR027417">
    <property type="entry name" value="P-loop_NTPase"/>
</dbReference>
<name>A0A0G2J3J5_9EURO</name>
<evidence type="ECO:0000313" key="8">
    <source>
        <dbReference type="Proteomes" id="UP000034164"/>
    </source>
</evidence>
<dbReference type="Pfam" id="PF23563">
    <property type="entry name" value="TRIP13_N"/>
    <property type="match status" value="1"/>
</dbReference>
<sequence>MGFPVSGTETISRPTLHIEARVRNEGDIIVQTDIVRDEVTKWLLETFAVLSLGQEISSFSDLTDTHCQCLDMVKVMECAGPQQESGAYRLEDVELDVQAYQLRGSEGIDDSSQQVYAAANGKSDEEGPQARIISLPNKELDGVWESLLFDELIPSTLLRAVSKMLMFSWRKLNTWTINWNRLILLYGPPGTGKTSLCRGLAQKLSIRLAKQFPQSRMVEINAHSLGSKFFSESGKLVAQMFDNIENMLEEEPDTFVCVFIDEVETLTARREQSLHGNEPFDAMRAVNALLTALDRLRHRPNVVVLCTSNLITALDSAFLDRVDIKQFMPHPSSRVIYEIYRSCLENLSHCGLIHGSTFDVICVEQDNPSTTLKYVSYPAETLVLPSHTEMVLWYQLFPESIPKRLADVAEASVGLSGRSLRRLPALSLVLHTDYTKCNIEQAVGALARGVEEEKRAGVEAGARAGGSGVGSVSVN</sequence>
<dbReference type="EMBL" id="LCZI01000702">
    <property type="protein sequence ID" value="KKZ65069.1"/>
    <property type="molecule type" value="Genomic_DNA"/>
</dbReference>
<evidence type="ECO:0000256" key="5">
    <source>
        <dbReference type="RuleBase" id="RU003651"/>
    </source>
</evidence>
<gene>
    <name evidence="7" type="ORF">EMCG_01309</name>
</gene>
<dbReference type="GO" id="GO:0007131">
    <property type="term" value="P:reciprocal meiotic recombination"/>
    <property type="evidence" value="ECO:0007669"/>
    <property type="project" value="TreeGrafter"/>
</dbReference>
<comment type="similarity">
    <text evidence="1">Belongs to the AAA ATPase family. PCH2 subfamily.</text>
</comment>
<dbReference type="Proteomes" id="UP000034164">
    <property type="component" value="Unassembled WGS sequence"/>
</dbReference>
<dbReference type="VEuPathDB" id="FungiDB:EMCG_01309"/>
<organism evidence="7 8">
    <name type="scientific">[Emmonsia] crescens</name>
    <dbReference type="NCBI Taxonomy" id="73230"/>
    <lineage>
        <taxon>Eukaryota</taxon>
        <taxon>Fungi</taxon>
        <taxon>Dikarya</taxon>
        <taxon>Ascomycota</taxon>
        <taxon>Pezizomycotina</taxon>
        <taxon>Eurotiomycetes</taxon>
        <taxon>Eurotiomycetidae</taxon>
        <taxon>Onygenales</taxon>
        <taxon>Ajellomycetaceae</taxon>
        <taxon>Emergomyces</taxon>
    </lineage>
</organism>
<dbReference type="GO" id="GO:0051598">
    <property type="term" value="P:meiotic recombination checkpoint signaling"/>
    <property type="evidence" value="ECO:0007669"/>
    <property type="project" value="TreeGrafter"/>
</dbReference>
<reference evidence="8" key="1">
    <citation type="journal article" date="2015" name="PLoS Genet.">
        <title>The dynamic genome and transcriptome of the human fungal pathogen Blastomyces and close relative Emmonsia.</title>
        <authorList>
            <person name="Munoz J.F."/>
            <person name="Gauthier G.M."/>
            <person name="Desjardins C.A."/>
            <person name="Gallo J.E."/>
            <person name="Holder J."/>
            <person name="Sullivan T.D."/>
            <person name="Marty A.J."/>
            <person name="Carmen J.C."/>
            <person name="Chen Z."/>
            <person name="Ding L."/>
            <person name="Gujja S."/>
            <person name="Magrini V."/>
            <person name="Misas E."/>
            <person name="Mitreva M."/>
            <person name="Priest M."/>
            <person name="Saif S."/>
            <person name="Whiston E.A."/>
            <person name="Young S."/>
            <person name="Zeng Q."/>
            <person name="Goldman W.E."/>
            <person name="Mardis E.R."/>
            <person name="Taylor J.W."/>
            <person name="McEwen J.G."/>
            <person name="Clay O.K."/>
            <person name="Klein B.S."/>
            <person name="Cuomo C.A."/>
        </authorList>
    </citation>
    <scope>NUCLEOTIDE SEQUENCE [LARGE SCALE GENOMIC DNA]</scope>
    <source>
        <strain evidence="8">UAMH 3008</strain>
    </source>
</reference>
<keyword evidence="4" id="KW-0469">Meiosis</keyword>
<dbReference type="Gene3D" id="3.40.50.300">
    <property type="entry name" value="P-loop containing nucleotide triphosphate hydrolases"/>
    <property type="match status" value="1"/>
</dbReference>
<dbReference type="SUPFAM" id="SSF52540">
    <property type="entry name" value="P-loop containing nucleoside triphosphate hydrolases"/>
    <property type="match status" value="1"/>
</dbReference>
<dbReference type="FunFam" id="3.40.50.300:FF:001494">
    <property type="entry name" value="Pachytene checkpoint component Pch2"/>
    <property type="match status" value="1"/>
</dbReference>
<comment type="caution">
    <text evidence="7">The sequence shown here is derived from an EMBL/GenBank/DDBJ whole genome shotgun (WGS) entry which is preliminary data.</text>
</comment>
<evidence type="ECO:0000313" key="7">
    <source>
        <dbReference type="EMBL" id="KKZ65069.1"/>
    </source>
</evidence>
<dbReference type="GO" id="GO:0016887">
    <property type="term" value="F:ATP hydrolysis activity"/>
    <property type="evidence" value="ECO:0007669"/>
    <property type="project" value="InterPro"/>
</dbReference>
<dbReference type="InterPro" id="IPR058249">
    <property type="entry name" value="Pch2_C"/>
</dbReference>
<dbReference type="SMART" id="SM00382">
    <property type="entry name" value="AAA"/>
    <property type="match status" value="1"/>
</dbReference>
<dbReference type="GO" id="GO:0005694">
    <property type="term" value="C:chromosome"/>
    <property type="evidence" value="ECO:0007669"/>
    <property type="project" value="TreeGrafter"/>
</dbReference>
<keyword evidence="2 5" id="KW-0547">Nucleotide-binding</keyword>
<dbReference type="PANTHER" id="PTHR45991">
    <property type="entry name" value="PACHYTENE CHECKPOINT PROTEIN 2"/>
    <property type="match status" value="1"/>
</dbReference>
<dbReference type="InterPro" id="IPR003959">
    <property type="entry name" value="ATPase_AAA_core"/>
</dbReference>
<evidence type="ECO:0000256" key="2">
    <source>
        <dbReference type="ARBA" id="ARBA00022741"/>
    </source>
</evidence>
<evidence type="ECO:0000256" key="4">
    <source>
        <dbReference type="ARBA" id="ARBA00023254"/>
    </source>
</evidence>
<evidence type="ECO:0000259" key="6">
    <source>
        <dbReference type="SMART" id="SM00382"/>
    </source>
</evidence>
<feature type="domain" description="AAA+ ATPase" evidence="6">
    <location>
        <begin position="179"/>
        <end position="332"/>
    </location>
</feature>
<dbReference type="PANTHER" id="PTHR45991:SF1">
    <property type="entry name" value="PACHYTENE CHECKPOINT PROTEIN 2 HOMOLOG"/>
    <property type="match status" value="1"/>
</dbReference>
<proteinExistence type="inferred from homology"/>
<dbReference type="InterPro" id="IPR003960">
    <property type="entry name" value="ATPase_AAA_CS"/>
</dbReference>
<protein>
    <recommendedName>
        <fullName evidence="6">AAA+ ATPase domain-containing protein</fullName>
    </recommendedName>
</protein>